<feature type="domain" description="Type II secretion system protein GspF" evidence="9">
    <location>
        <begin position="276"/>
        <end position="397"/>
    </location>
</feature>
<evidence type="ECO:0000256" key="2">
    <source>
        <dbReference type="ARBA" id="ARBA00005745"/>
    </source>
</evidence>
<feature type="domain" description="Type II secretion system protein GspF" evidence="9">
    <location>
        <begin position="72"/>
        <end position="195"/>
    </location>
</feature>
<dbReference type="GO" id="GO:0015628">
    <property type="term" value="P:protein secretion by the type II secretion system"/>
    <property type="evidence" value="ECO:0007669"/>
    <property type="project" value="TreeGrafter"/>
</dbReference>
<dbReference type="Proteomes" id="UP001169760">
    <property type="component" value="Unassembled WGS sequence"/>
</dbReference>
<dbReference type="FunFam" id="1.20.81.30:FF:000001">
    <property type="entry name" value="Type II secretion system protein F"/>
    <property type="match status" value="2"/>
</dbReference>
<accession>A0AAW7X5N4</accession>
<dbReference type="InterPro" id="IPR003004">
    <property type="entry name" value="GspF/PilC"/>
</dbReference>
<dbReference type="PANTHER" id="PTHR30012">
    <property type="entry name" value="GENERAL SECRETION PATHWAY PROTEIN"/>
    <property type="match status" value="1"/>
</dbReference>
<gene>
    <name evidence="10" type="ORF">Q4521_10195</name>
</gene>
<organism evidence="10 11">
    <name type="scientific">Saccharophagus degradans</name>
    <dbReference type="NCBI Taxonomy" id="86304"/>
    <lineage>
        <taxon>Bacteria</taxon>
        <taxon>Pseudomonadati</taxon>
        <taxon>Pseudomonadota</taxon>
        <taxon>Gammaproteobacteria</taxon>
        <taxon>Cellvibrionales</taxon>
        <taxon>Cellvibrionaceae</taxon>
        <taxon>Saccharophagus</taxon>
    </lineage>
</organism>
<comment type="subcellular location">
    <subcellularLocation>
        <location evidence="1">Cell inner membrane</location>
        <topology evidence="1">Multi-pass membrane protein</topology>
    </subcellularLocation>
</comment>
<evidence type="ECO:0000256" key="6">
    <source>
        <dbReference type="ARBA" id="ARBA00022989"/>
    </source>
</evidence>
<sequence>MSKFKYSGRSKQGQVLTGEMEAATVDAVASALIGRGITPVKIEPFSAASSYMRQLNSALGGDKVGTNDLIMFCRQMYTITKSGIPLTRGIRGLGASIRHEHFRDVLGDVAERLEAGVGLSQAMRHHPKVFNSLFVSMVAVGETSGNLDEIFRQIGFYLERDEETRKRIKQATRYPMFVSIAIVLAMAAVNIWVVPAFADMFAKFDADLPIVTRILIFTSNAFVNYWLLMLVAVVGMVGGAYYYLNTPEGALQWGKKRLKMPLVGELIERATMARYARSFGLMLRAGVPVNQALALCAAAIDNPYIAAKIQQIRQSIERGESLLRTHLQAEMFTPLVLQMIAVGEESGQVEALLTEVAEFYEREVDYDLKTLTDRIEPILIIVMAAFVALLAVGIFLPMWSMYEVQA</sequence>
<evidence type="ECO:0000256" key="3">
    <source>
        <dbReference type="ARBA" id="ARBA00022475"/>
    </source>
</evidence>
<dbReference type="AlphaFoldDB" id="A0AAW7X5N4"/>
<evidence type="ECO:0000256" key="1">
    <source>
        <dbReference type="ARBA" id="ARBA00004429"/>
    </source>
</evidence>
<comment type="caution">
    <text evidence="10">The sequence shown here is derived from an EMBL/GenBank/DDBJ whole genome shotgun (WGS) entry which is preliminary data.</text>
</comment>
<comment type="similarity">
    <text evidence="2">Belongs to the GSP F family.</text>
</comment>
<proteinExistence type="inferred from homology"/>
<reference evidence="10" key="1">
    <citation type="submission" date="2023-07" db="EMBL/GenBank/DDBJ databases">
        <title>Genome content predicts the carbon catabolic preferences of heterotrophic bacteria.</title>
        <authorList>
            <person name="Gralka M."/>
        </authorList>
    </citation>
    <scope>NUCLEOTIDE SEQUENCE</scope>
    <source>
        <strain evidence="10">I3M17_2</strain>
    </source>
</reference>
<keyword evidence="3" id="KW-1003">Cell membrane</keyword>
<evidence type="ECO:0000256" key="7">
    <source>
        <dbReference type="ARBA" id="ARBA00023136"/>
    </source>
</evidence>
<name>A0AAW7X5N4_9GAMM</name>
<feature type="transmembrane region" description="Helical" evidence="8">
    <location>
        <begin position="174"/>
        <end position="198"/>
    </location>
</feature>
<dbReference type="GO" id="GO:0005886">
    <property type="term" value="C:plasma membrane"/>
    <property type="evidence" value="ECO:0007669"/>
    <property type="project" value="UniProtKB-SubCell"/>
</dbReference>
<keyword evidence="7 8" id="KW-0472">Membrane</keyword>
<evidence type="ECO:0000313" key="10">
    <source>
        <dbReference type="EMBL" id="MDO6422845.1"/>
    </source>
</evidence>
<dbReference type="RefSeq" id="WP_216062944.1">
    <property type="nucleotide sequence ID" value="NZ_CP123764.1"/>
</dbReference>
<keyword evidence="6 8" id="KW-1133">Transmembrane helix</keyword>
<dbReference type="EMBL" id="JAUOPB010000007">
    <property type="protein sequence ID" value="MDO6422845.1"/>
    <property type="molecule type" value="Genomic_DNA"/>
</dbReference>
<keyword evidence="4" id="KW-0997">Cell inner membrane</keyword>
<evidence type="ECO:0000313" key="11">
    <source>
        <dbReference type="Proteomes" id="UP001169760"/>
    </source>
</evidence>
<keyword evidence="5 8" id="KW-0812">Transmembrane</keyword>
<evidence type="ECO:0000259" key="9">
    <source>
        <dbReference type="Pfam" id="PF00482"/>
    </source>
</evidence>
<evidence type="ECO:0000256" key="8">
    <source>
        <dbReference type="SAM" id="Phobius"/>
    </source>
</evidence>
<protein>
    <submittedName>
        <fullName evidence="10">Type II secretion system F family protein</fullName>
    </submittedName>
</protein>
<feature type="transmembrane region" description="Helical" evidence="8">
    <location>
        <begin position="378"/>
        <end position="399"/>
    </location>
</feature>
<evidence type="ECO:0000256" key="4">
    <source>
        <dbReference type="ARBA" id="ARBA00022519"/>
    </source>
</evidence>
<evidence type="ECO:0000256" key="5">
    <source>
        <dbReference type="ARBA" id="ARBA00022692"/>
    </source>
</evidence>
<feature type="transmembrane region" description="Helical" evidence="8">
    <location>
        <begin position="225"/>
        <end position="244"/>
    </location>
</feature>
<dbReference type="InterPro" id="IPR018076">
    <property type="entry name" value="T2SS_GspF_dom"/>
</dbReference>
<dbReference type="Pfam" id="PF00482">
    <property type="entry name" value="T2SSF"/>
    <property type="match status" value="2"/>
</dbReference>
<dbReference type="PANTHER" id="PTHR30012:SF4">
    <property type="entry name" value="MSHA BIOGENESIS PROTEIN MSHG"/>
    <property type="match status" value="1"/>
</dbReference>